<evidence type="ECO:0000256" key="6">
    <source>
        <dbReference type="ARBA" id="ARBA00047939"/>
    </source>
</evidence>
<name>A0A285UJ26_9BACL</name>
<proteinExistence type="predicted"/>
<dbReference type="InterPro" id="IPR036597">
    <property type="entry name" value="Fido-like_dom_sf"/>
</dbReference>
<evidence type="ECO:0000256" key="1">
    <source>
        <dbReference type="ARBA" id="ARBA00022679"/>
    </source>
</evidence>
<dbReference type="AlphaFoldDB" id="A0A285UJ26"/>
<dbReference type="PANTHER" id="PTHR39560">
    <property type="entry name" value="PROTEIN ADENYLYLTRANSFERASE FIC-RELATED"/>
    <property type="match status" value="1"/>
</dbReference>
<dbReference type="InterPro" id="IPR003812">
    <property type="entry name" value="Fido"/>
</dbReference>
<dbReference type="EMBL" id="OBQC01000007">
    <property type="protein sequence ID" value="SOC40251.1"/>
    <property type="molecule type" value="Genomic_DNA"/>
</dbReference>
<dbReference type="SUPFAM" id="SSF140931">
    <property type="entry name" value="Fic-like"/>
    <property type="match status" value="1"/>
</dbReference>
<dbReference type="GO" id="GO:0070733">
    <property type="term" value="F:AMPylase activity"/>
    <property type="evidence" value="ECO:0007669"/>
    <property type="project" value="UniProtKB-EC"/>
</dbReference>
<dbReference type="PANTHER" id="PTHR39560:SF1">
    <property type="entry name" value="PROTEIN ADENYLYLTRANSFERASE FIC-RELATED"/>
    <property type="match status" value="1"/>
</dbReference>
<sequence>MGKYNFDDKDEFLLSQCVQKVENLDELAKIEQYAFFIRSFQLEQGLYKVQGFTFNDLIKLHHHLFQDVYQFAGKIRNVQLTKGDTRFCQFQFIESMANEIFHQIENESDWMTTQVAAKQLAYYKAELNMLHPFREGNGRTIRIFIQNWAQTKGYNWHYNELQKEEYLQAMIESKYNTSNLEEVIYNTLEKLNE</sequence>
<keyword evidence="10" id="KW-1185">Reference proteome</keyword>
<comment type="catalytic activity">
    <reaction evidence="6">
        <text>L-threonyl-[protein] + ATP = 3-O-(5'-adenylyl)-L-threonyl-[protein] + diphosphate</text>
        <dbReference type="Rhea" id="RHEA:54292"/>
        <dbReference type="Rhea" id="RHEA-COMP:11060"/>
        <dbReference type="Rhea" id="RHEA-COMP:13847"/>
        <dbReference type="ChEBI" id="CHEBI:30013"/>
        <dbReference type="ChEBI" id="CHEBI:30616"/>
        <dbReference type="ChEBI" id="CHEBI:33019"/>
        <dbReference type="ChEBI" id="CHEBI:138113"/>
        <dbReference type="EC" id="2.7.7.108"/>
    </reaction>
</comment>
<feature type="domain" description="Fido" evidence="8">
    <location>
        <begin position="52"/>
        <end position="189"/>
    </location>
</feature>
<dbReference type="Pfam" id="PF02661">
    <property type="entry name" value="Fic"/>
    <property type="match status" value="1"/>
</dbReference>
<dbReference type="GO" id="GO:0005524">
    <property type="term" value="F:ATP binding"/>
    <property type="evidence" value="ECO:0007669"/>
    <property type="project" value="UniProtKB-KW"/>
</dbReference>
<evidence type="ECO:0000256" key="7">
    <source>
        <dbReference type="ARBA" id="ARBA00048696"/>
    </source>
</evidence>
<evidence type="ECO:0000256" key="5">
    <source>
        <dbReference type="ARBA" id="ARBA00034531"/>
    </source>
</evidence>
<evidence type="ECO:0000256" key="3">
    <source>
        <dbReference type="ARBA" id="ARBA00022741"/>
    </source>
</evidence>
<evidence type="ECO:0000313" key="9">
    <source>
        <dbReference type="EMBL" id="SOC40251.1"/>
    </source>
</evidence>
<dbReference type="GO" id="GO:0051302">
    <property type="term" value="P:regulation of cell division"/>
    <property type="evidence" value="ECO:0007669"/>
    <property type="project" value="TreeGrafter"/>
</dbReference>
<dbReference type="Gene3D" id="1.10.3290.10">
    <property type="entry name" value="Fido-like domain"/>
    <property type="match status" value="1"/>
</dbReference>
<evidence type="ECO:0000256" key="4">
    <source>
        <dbReference type="ARBA" id="ARBA00022840"/>
    </source>
</evidence>
<dbReference type="OrthoDB" id="9813719at2"/>
<gene>
    <name evidence="9" type="ORF">SAMN05877842_107154</name>
</gene>
<keyword evidence="2" id="KW-0548">Nucleotidyltransferase</keyword>
<organism evidence="9 10">
    <name type="scientific">Ureibacillus acetophenoni</name>
    <dbReference type="NCBI Taxonomy" id="614649"/>
    <lineage>
        <taxon>Bacteria</taxon>
        <taxon>Bacillati</taxon>
        <taxon>Bacillota</taxon>
        <taxon>Bacilli</taxon>
        <taxon>Bacillales</taxon>
        <taxon>Caryophanaceae</taxon>
        <taxon>Ureibacillus</taxon>
    </lineage>
</organism>
<dbReference type="EC" id="2.7.7.108" evidence="5"/>
<keyword evidence="1" id="KW-0808">Transferase</keyword>
<keyword evidence="4" id="KW-0067">ATP-binding</keyword>
<protein>
    <recommendedName>
        <fullName evidence="5">protein adenylyltransferase</fullName>
        <ecNumber evidence="5">2.7.7.108</ecNumber>
    </recommendedName>
</protein>
<evidence type="ECO:0000256" key="2">
    <source>
        <dbReference type="ARBA" id="ARBA00022695"/>
    </source>
</evidence>
<dbReference type="Proteomes" id="UP000219252">
    <property type="component" value="Unassembled WGS sequence"/>
</dbReference>
<keyword evidence="3" id="KW-0547">Nucleotide-binding</keyword>
<dbReference type="PROSITE" id="PS51459">
    <property type="entry name" value="FIDO"/>
    <property type="match status" value="1"/>
</dbReference>
<reference evidence="10" key="1">
    <citation type="submission" date="2017-08" db="EMBL/GenBank/DDBJ databases">
        <authorList>
            <person name="Varghese N."/>
            <person name="Submissions S."/>
        </authorList>
    </citation>
    <scope>NUCLEOTIDE SEQUENCE [LARGE SCALE GENOMIC DNA]</scope>
    <source>
        <strain evidence="10">JC23</strain>
    </source>
</reference>
<evidence type="ECO:0000313" key="10">
    <source>
        <dbReference type="Proteomes" id="UP000219252"/>
    </source>
</evidence>
<evidence type="ECO:0000259" key="8">
    <source>
        <dbReference type="PROSITE" id="PS51459"/>
    </source>
</evidence>
<dbReference type="RefSeq" id="WP_097149742.1">
    <property type="nucleotide sequence ID" value="NZ_OBQC01000007.1"/>
</dbReference>
<comment type="catalytic activity">
    <reaction evidence="7">
        <text>L-tyrosyl-[protein] + ATP = O-(5'-adenylyl)-L-tyrosyl-[protein] + diphosphate</text>
        <dbReference type="Rhea" id="RHEA:54288"/>
        <dbReference type="Rhea" id="RHEA-COMP:10136"/>
        <dbReference type="Rhea" id="RHEA-COMP:13846"/>
        <dbReference type="ChEBI" id="CHEBI:30616"/>
        <dbReference type="ChEBI" id="CHEBI:33019"/>
        <dbReference type="ChEBI" id="CHEBI:46858"/>
        <dbReference type="ChEBI" id="CHEBI:83624"/>
        <dbReference type="EC" id="2.7.7.108"/>
    </reaction>
</comment>
<accession>A0A285UJ26</accession>